<name>A0ABD3I5W4_9MARC</name>
<dbReference type="Proteomes" id="UP001633002">
    <property type="component" value="Unassembled WGS sequence"/>
</dbReference>
<accession>A0ABD3I5W4</accession>
<protein>
    <submittedName>
        <fullName evidence="1">Uncharacterized protein</fullName>
    </submittedName>
</protein>
<organism evidence="1 2">
    <name type="scientific">Riccia sorocarpa</name>
    <dbReference type="NCBI Taxonomy" id="122646"/>
    <lineage>
        <taxon>Eukaryota</taxon>
        <taxon>Viridiplantae</taxon>
        <taxon>Streptophyta</taxon>
        <taxon>Embryophyta</taxon>
        <taxon>Marchantiophyta</taxon>
        <taxon>Marchantiopsida</taxon>
        <taxon>Marchantiidae</taxon>
        <taxon>Marchantiales</taxon>
        <taxon>Ricciaceae</taxon>
        <taxon>Riccia</taxon>
    </lineage>
</organism>
<dbReference type="EMBL" id="JBJQOH010000002">
    <property type="protein sequence ID" value="KAL3697601.1"/>
    <property type="molecule type" value="Genomic_DNA"/>
</dbReference>
<proteinExistence type="predicted"/>
<gene>
    <name evidence="1" type="ORF">R1sor_011677</name>
</gene>
<reference evidence="1 2" key="1">
    <citation type="submission" date="2024-09" db="EMBL/GenBank/DDBJ databases">
        <title>Chromosome-scale assembly of Riccia sorocarpa.</title>
        <authorList>
            <person name="Paukszto L."/>
        </authorList>
    </citation>
    <scope>NUCLEOTIDE SEQUENCE [LARGE SCALE GENOMIC DNA]</scope>
    <source>
        <strain evidence="1">LP-2024</strain>
        <tissue evidence="1">Aerial parts of the thallus</tissue>
    </source>
</reference>
<evidence type="ECO:0000313" key="2">
    <source>
        <dbReference type="Proteomes" id="UP001633002"/>
    </source>
</evidence>
<dbReference type="AlphaFoldDB" id="A0ABD3I5W4"/>
<evidence type="ECO:0000313" key="1">
    <source>
        <dbReference type="EMBL" id="KAL3697601.1"/>
    </source>
</evidence>
<sequence>MENFGSAPDARLNGLRFNANGTSMTFDVEPNVFSGVTGVEQKELVDNSVSDEFMHLVIKKHNPMSLKQTHHIDLGGALSYDVTVKALLRIKVRLVAGSTRTDWSLNTTVFFDGIEKLFIYNAAAAARPYKLLGARPTLLRRIVVVQVPFLFLLSTML</sequence>
<keyword evidence="2" id="KW-1185">Reference proteome</keyword>
<comment type="caution">
    <text evidence="1">The sequence shown here is derived from an EMBL/GenBank/DDBJ whole genome shotgun (WGS) entry which is preliminary data.</text>
</comment>